<dbReference type="AlphaFoldDB" id="A0A3B6QMR8"/>
<dbReference type="Gramene" id="TraesCS6D02G334600.1">
    <property type="protein sequence ID" value="TraesCS6D02G334600.1"/>
    <property type="gene ID" value="TraesCS6D02G334600"/>
</dbReference>
<dbReference type="Gramene" id="TraesCAD_scaffold_158833_01G000100.1">
    <property type="protein sequence ID" value="TraesCAD_scaffold_158833_01G000100.1"/>
    <property type="gene ID" value="TraesCAD_scaffold_158833_01G000100"/>
</dbReference>
<dbReference type="Gramene" id="TraesROB_scaffold_172796_01G000100.1">
    <property type="protein sequence ID" value="TraesROB_scaffold_172796_01G000100.1"/>
    <property type="gene ID" value="TraesROB_scaffold_172796_01G000100"/>
</dbReference>
<protein>
    <submittedName>
        <fullName evidence="1">Uncharacterized protein</fullName>
    </submittedName>
</protein>
<dbReference type="EnsemblPlants" id="TraesCS6D02G334600.1">
    <property type="protein sequence ID" value="TraesCS6D02G334600.1"/>
    <property type="gene ID" value="TraesCS6D02G334600"/>
</dbReference>
<dbReference type="Gramene" id="TraesCLE_scaffold_013550_01G000300.1">
    <property type="protein sequence ID" value="TraesCLE_scaffold_013550_01G000300.1"/>
    <property type="gene ID" value="TraesCLE_scaffold_013550_01G000300"/>
</dbReference>
<sequence length="215" mass="24972">MSSLIGCLNLDSGCRVVCVVWYELPLYFKMHVSSVDFLIKRSVYLHYSWNIHMYGFMLPRITNTMHPALSFVATNHSLSFVPTTCIGVSLILYCLLQAPMDHHMFELFVFQRLFLWISIFIDQKARVQLGRWRAGRAVLRVDRSGSTPERLLRWLRDLSKVCWLICLGWGLLVLLAPGLCCSKLLHWFPCRHPSFSSRDGIRHTEGALLHWCDEQ</sequence>
<keyword evidence="2" id="KW-1185">Reference proteome</keyword>
<dbReference type="Gramene" id="TraesWEE_scaffold_177992_01G000100.1">
    <property type="protein sequence ID" value="TraesWEE_scaffold_177992_01G000100.1"/>
    <property type="gene ID" value="TraesWEE_scaffold_177992_01G000100"/>
</dbReference>
<evidence type="ECO:0000313" key="1">
    <source>
        <dbReference type="EnsemblPlants" id="TraesCS6D02G334600.1"/>
    </source>
</evidence>
<reference evidence="1" key="1">
    <citation type="submission" date="2018-08" db="EMBL/GenBank/DDBJ databases">
        <authorList>
            <person name="Rossello M."/>
        </authorList>
    </citation>
    <scope>NUCLEOTIDE SEQUENCE [LARGE SCALE GENOMIC DNA]</scope>
    <source>
        <strain evidence="1">cv. Chinese Spring</strain>
    </source>
</reference>
<accession>A0A3B6QMR8</accession>
<dbReference type="Gramene" id="TraesCS6D03G0776600.1">
    <property type="protein sequence ID" value="TraesCS6D03G0776600.1.CDS"/>
    <property type="gene ID" value="TraesCS6D03G0776600"/>
</dbReference>
<reference evidence="1" key="2">
    <citation type="submission" date="2018-10" db="UniProtKB">
        <authorList>
            <consortium name="EnsemblPlants"/>
        </authorList>
    </citation>
    <scope>IDENTIFICATION</scope>
</reference>
<evidence type="ECO:0000313" key="2">
    <source>
        <dbReference type="Proteomes" id="UP000019116"/>
    </source>
</evidence>
<proteinExistence type="predicted"/>
<name>A0A3B6QMR8_WHEAT</name>
<organism evidence="1">
    <name type="scientific">Triticum aestivum</name>
    <name type="common">Wheat</name>
    <dbReference type="NCBI Taxonomy" id="4565"/>
    <lineage>
        <taxon>Eukaryota</taxon>
        <taxon>Viridiplantae</taxon>
        <taxon>Streptophyta</taxon>
        <taxon>Embryophyta</taxon>
        <taxon>Tracheophyta</taxon>
        <taxon>Spermatophyta</taxon>
        <taxon>Magnoliopsida</taxon>
        <taxon>Liliopsida</taxon>
        <taxon>Poales</taxon>
        <taxon>Poaceae</taxon>
        <taxon>BOP clade</taxon>
        <taxon>Pooideae</taxon>
        <taxon>Triticodae</taxon>
        <taxon>Triticeae</taxon>
        <taxon>Triticinae</taxon>
        <taxon>Triticum</taxon>
    </lineage>
</organism>
<dbReference type="Proteomes" id="UP000019116">
    <property type="component" value="Chromosome 6D"/>
</dbReference>